<dbReference type="Gene3D" id="3.40.50.1820">
    <property type="entry name" value="alpha/beta hydrolase"/>
    <property type="match status" value="2"/>
</dbReference>
<dbReference type="EMBL" id="ML987189">
    <property type="protein sequence ID" value="KAF2256931.1"/>
    <property type="molecule type" value="Genomic_DNA"/>
</dbReference>
<keyword evidence="6" id="KW-1185">Reference proteome</keyword>
<dbReference type="Proteomes" id="UP000800094">
    <property type="component" value="Unassembled WGS sequence"/>
</dbReference>
<accession>A0A6A6J3F2</accession>
<dbReference type="Pfam" id="PF06441">
    <property type="entry name" value="EHN"/>
    <property type="match status" value="1"/>
</dbReference>
<dbReference type="InterPro" id="IPR029058">
    <property type="entry name" value="AB_hydrolase_fold"/>
</dbReference>
<feature type="domain" description="Epoxide hydrolase N-terminal" evidence="4">
    <location>
        <begin position="84"/>
        <end position="120"/>
    </location>
</feature>
<proteinExistence type="inferred from homology"/>
<evidence type="ECO:0000313" key="6">
    <source>
        <dbReference type="Proteomes" id="UP000800094"/>
    </source>
</evidence>
<organism evidence="5 6">
    <name type="scientific">Trematosphaeria pertusa</name>
    <dbReference type="NCBI Taxonomy" id="390896"/>
    <lineage>
        <taxon>Eukaryota</taxon>
        <taxon>Fungi</taxon>
        <taxon>Dikarya</taxon>
        <taxon>Ascomycota</taxon>
        <taxon>Pezizomycotina</taxon>
        <taxon>Dothideomycetes</taxon>
        <taxon>Pleosporomycetidae</taxon>
        <taxon>Pleosporales</taxon>
        <taxon>Massarineae</taxon>
        <taxon>Trematosphaeriaceae</taxon>
        <taxon>Trematosphaeria</taxon>
    </lineage>
</organism>
<evidence type="ECO:0000259" key="4">
    <source>
        <dbReference type="Pfam" id="PF06441"/>
    </source>
</evidence>
<evidence type="ECO:0000313" key="5">
    <source>
        <dbReference type="EMBL" id="KAF2256931.1"/>
    </source>
</evidence>
<dbReference type="AlphaFoldDB" id="A0A6A6J3F2"/>
<comment type="similarity">
    <text evidence="1">Belongs to the peptidase S33 family.</text>
</comment>
<sequence length="359" mass="39878">MRIVSVSGAFRHMGGESLPDHDFAIRTDTCLSCIRGTTGPIAVLEDKLQLLKQKLALTVFPDEIIDNEKPWARRLPLTYIAKIEVDDFGFRDVRFIHYRSAVATGIPLLFIHGWPGGFCEATKVLPQLVEDEDSYPAFHAVALSLVDFGFSCSGRGSWMPDGSLHCLEYGPSHRKAYRINVRAAEPTEAAQPELYAQVHRTAAFFATDNGYFTLASTKPHTIGSSLAVAGHLAWIYEKPHDWTDPRYISVYWFPTPDPTASNRAFYAMEHKQAEKAFAASQAYTKGVPLGMAHFANDMALLPRLWNKLMGPVVYESAYEISGRVAARERPDAVVSDLRVIFGRGSNMCGCVSQKNGNEE</sequence>
<keyword evidence="3 5" id="KW-0378">Hydrolase</keyword>
<dbReference type="PANTHER" id="PTHR21661">
    <property type="entry name" value="EPOXIDE HYDROLASE 1-RELATED"/>
    <property type="match status" value="1"/>
</dbReference>
<dbReference type="GO" id="GO:0097176">
    <property type="term" value="P:epoxide metabolic process"/>
    <property type="evidence" value="ECO:0007669"/>
    <property type="project" value="TreeGrafter"/>
</dbReference>
<protein>
    <submittedName>
        <fullName evidence="5">Alpha/beta-hydrolase</fullName>
    </submittedName>
</protein>
<gene>
    <name evidence="5" type="ORF">BU26DRAFT_527162</name>
</gene>
<reference evidence="5" key="1">
    <citation type="journal article" date="2020" name="Stud. Mycol.">
        <title>101 Dothideomycetes genomes: a test case for predicting lifestyles and emergence of pathogens.</title>
        <authorList>
            <person name="Haridas S."/>
            <person name="Albert R."/>
            <person name="Binder M."/>
            <person name="Bloem J."/>
            <person name="Labutti K."/>
            <person name="Salamov A."/>
            <person name="Andreopoulos B."/>
            <person name="Baker S."/>
            <person name="Barry K."/>
            <person name="Bills G."/>
            <person name="Bluhm B."/>
            <person name="Cannon C."/>
            <person name="Castanera R."/>
            <person name="Culley D."/>
            <person name="Daum C."/>
            <person name="Ezra D."/>
            <person name="Gonzalez J."/>
            <person name="Henrissat B."/>
            <person name="Kuo A."/>
            <person name="Liang C."/>
            <person name="Lipzen A."/>
            <person name="Lutzoni F."/>
            <person name="Magnuson J."/>
            <person name="Mondo S."/>
            <person name="Nolan M."/>
            <person name="Ohm R."/>
            <person name="Pangilinan J."/>
            <person name="Park H.-J."/>
            <person name="Ramirez L."/>
            <person name="Alfaro M."/>
            <person name="Sun H."/>
            <person name="Tritt A."/>
            <person name="Yoshinaga Y."/>
            <person name="Zwiers L.-H."/>
            <person name="Turgeon B."/>
            <person name="Goodwin S."/>
            <person name="Spatafora J."/>
            <person name="Crous P."/>
            <person name="Grigoriev I."/>
        </authorList>
    </citation>
    <scope>NUCLEOTIDE SEQUENCE</scope>
    <source>
        <strain evidence="5">CBS 122368</strain>
    </source>
</reference>
<dbReference type="GeneID" id="54584084"/>
<dbReference type="SUPFAM" id="SSF53474">
    <property type="entry name" value="alpha/beta-Hydrolases"/>
    <property type="match status" value="1"/>
</dbReference>
<keyword evidence="2" id="KW-0058">Aromatic hydrocarbons catabolism</keyword>
<dbReference type="GO" id="GO:0004301">
    <property type="term" value="F:epoxide hydrolase activity"/>
    <property type="evidence" value="ECO:0007669"/>
    <property type="project" value="TreeGrafter"/>
</dbReference>
<evidence type="ECO:0000256" key="3">
    <source>
        <dbReference type="ARBA" id="ARBA00022801"/>
    </source>
</evidence>
<evidence type="ECO:0000256" key="2">
    <source>
        <dbReference type="ARBA" id="ARBA00022797"/>
    </source>
</evidence>
<dbReference type="RefSeq" id="XP_033691935.1">
    <property type="nucleotide sequence ID" value="XM_033830754.1"/>
</dbReference>
<name>A0A6A6J3F2_9PLEO</name>
<dbReference type="OrthoDB" id="7130006at2759"/>
<dbReference type="InterPro" id="IPR010497">
    <property type="entry name" value="Epoxide_hydro_N"/>
</dbReference>
<dbReference type="PANTHER" id="PTHR21661:SF35">
    <property type="entry name" value="EPOXIDE HYDROLASE"/>
    <property type="match status" value="1"/>
</dbReference>
<evidence type="ECO:0000256" key="1">
    <source>
        <dbReference type="ARBA" id="ARBA00010088"/>
    </source>
</evidence>